<evidence type="ECO:0000313" key="3">
    <source>
        <dbReference type="Proteomes" id="UP001156870"/>
    </source>
</evidence>
<feature type="chain" id="PRO_5041448661" evidence="1">
    <location>
        <begin position="26"/>
        <end position="91"/>
    </location>
</feature>
<dbReference type="AlphaFoldDB" id="A0AA37T9C5"/>
<keyword evidence="3" id="KW-1185">Reference proteome</keyword>
<name>A0AA37T9C5_9GAMM</name>
<keyword evidence="1" id="KW-0732">Signal</keyword>
<proteinExistence type="predicted"/>
<reference evidence="2 3" key="1">
    <citation type="journal article" date="2014" name="Int. J. Syst. Evol. Microbiol.">
        <title>Complete genome sequence of Corynebacterium casei LMG S-19264T (=DSM 44701T), isolated from a smear-ripened cheese.</title>
        <authorList>
            <consortium name="US DOE Joint Genome Institute (JGI-PGF)"/>
            <person name="Walter F."/>
            <person name="Albersmeier A."/>
            <person name="Kalinowski J."/>
            <person name="Ruckert C."/>
        </authorList>
    </citation>
    <scope>NUCLEOTIDE SEQUENCE [LARGE SCALE GENOMIC DNA]</scope>
    <source>
        <strain evidence="2 3">NBRC 110095</strain>
    </source>
</reference>
<feature type="signal peptide" evidence="1">
    <location>
        <begin position="1"/>
        <end position="25"/>
    </location>
</feature>
<dbReference type="RefSeq" id="WP_232595938.1">
    <property type="nucleotide sequence ID" value="NZ_BSPD01000099.1"/>
</dbReference>
<organism evidence="2 3">
    <name type="scientific">Marinibactrum halimedae</name>
    <dbReference type="NCBI Taxonomy" id="1444977"/>
    <lineage>
        <taxon>Bacteria</taxon>
        <taxon>Pseudomonadati</taxon>
        <taxon>Pseudomonadota</taxon>
        <taxon>Gammaproteobacteria</taxon>
        <taxon>Cellvibrionales</taxon>
        <taxon>Cellvibrionaceae</taxon>
        <taxon>Marinibactrum</taxon>
    </lineage>
</organism>
<gene>
    <name evidence="2" type="ORF">GCM10007877_37850</name>
</gene>
<sequence>MKSIKNIFIFSAFSLATLVPQTALSISNPYQISGFEEFNDCTWEFRWAGGAKGNYVWVYDSVGECEFNIMNVAFSYDSVTGQDKLSGIRFE</sequence>
<accession>A0AA37T9C5</accession>
<dbReference type="EMBL" id="BSPD01000099">
    <property type="protein sequence ID" value="GLS28066.1"/>
    <property type="molecule type" value="Genomic_DNA"/>
</dbReference>
<protein>
    <submittedName>
        <fullName evidence="2">Uncharacterized protein</fullName>
    </submittedName>
</protein>
<comment type="caution">
    <text evidence="2">The sequence shown here is derived from an EMBL/GenBank/DDBJ whole genome shotgun (WGS) entry which is preliminary data.</text>
</comment>
<dbReference type="Proteomes" id="UP001156870">
    <property type="component" value="Unassembled WGS sequence"/>
</dbReference>
<evidence type="ECO:0000256" key="1">
    <source>
        <dbReference type="SAM" id="SignalP"/>
    </source>
</evidence>
<evidence type="ECO:0000313" key="2">
    <source>
        <dbReference type="EMBL" id="GLS28066.1"/>
    </source>
</evidence>